<evidence type="ECO:0000313" key="2">
    <source>
        <dbReference type="Proteomes" id="UP001732700"/>
    </source>
</evidence>
<sequence length="654" mass="71967">MPRAGAPESRPTEDAITIEETPAMRREVVLLGSNCAVAWIDWLVQGVPNDEVQEAVAVACNALPNDVCVVTHHPEQYLITFIFDYHCDTAIKRSVIPVGRYSLQVLHWRLEAHADHVNMDYHVRVGLDNVQLHGWNLHTVARIIGKAASLDYIEARLVRKESTNLLWAWAWTENPSHIPKVAWVTLPARAPPAGARVPRGRRGLRHKVLVHLVRVEDFTTKDANGNPPPPYELPYRIGEVDGESVARRRAASPRRHDDRRDRRDDDRGGRDRSRGWREALRRSLSRNHRAEQGRDDRGARHRRYDSKDGHRRHDAHVAVLEDADAASATLTGVKAVQAQQAGVVLLCDNGSTSSKVVVDIDGAERHPSASLDVRTSAELALAARRSKAMVNGSLQLGGLADASGRSRSHHPSSVSVRRQARASLTPPASPTSPVSVFPSPHAARKFCSPVLQEIGPLAQSIYSPSSLLRPLQLSFPSKPPGFASPELQLTPAFVPSNPRARTPGSEVSVNDVAAAEATGLDKLFMATATPLLQAPLVSPPPRRPTARRLTLAIHRSGFTCRRSSGRIRALRKAKPMAKEAEAFVCRNLSIIKDGKIVTDQALEEFVRMFKDQASVEAVHALRAMFKLDDASCSEVEWAMMAREGAAALEQFETV</sequence>
<organism evidence="1 2">
    <name type="scientific">Avena sativa</name>
    <name type="common">Oat</name>
    <dbReference type="NCBI Taxonomy" id="4498"/>
    <lineage>
        <taxon>Eukaryota</taxon>
        <taxon>Viridiplantae</taxon>
        <taxon>Streptophyta</taxon>
        <taxon>Embryophyta</taxon>
        <taxon>Tracheophyta</taxon>
        <taxon>Spermatophyta</taxon>
        <taxon>Magnoliopsida</taxon>
        <taxon>Liliopsida</taxon>
        <taxon>Poales</taxon>
        <taxon>Poaceae</taxon>
        <taxon>BOP clade</taxon>
        <taxon>Pooideae</taxon>
        <taxon>Poodae</taxon>
        <taxon>Poeae</taxon>
        <taxon>Poeae Chloroplast Group 1 (Aveneae type)</taxon>
        <taxon>Aveninae</taxon>
        <taxon>Avena</taxon>
    </lineage>
</organism>
<dbReference type="Proteomes" id="UP001732700">
    <property type="component" value="Chromosome 5D"/>
</dbReference>
<reference evidence="1" key="1">
    <citation type="submission" date="2021-05" db="EMBL/GenBank/DDBJ databases">
        <authorList>
            <person name="Scholz U."/>
            <person name="Mascher M."/>
            <person name="Fiebig A."/>
        </authorList>
    </citation>
    <scope>NUCLEOTIDE SEQUENCE [LARGE SCALE GENOMIC DNA]</scope>
</reference>
<evidence type="ECO:0000313" key="1">
    <source>
        <dbReference type="EnsemblPlants" id="AVESA.00010b.r2.5DG0945220.1.CDS.1"/>
    </source>
</evidence>
<proteinExistence type="predicted"/>
<protein>
    <submittedName>
        <fullName evidence="1">Uncharacterized protein</fullName>
    </submittedName>
</protein>
<reference evidence="1" key="2">
    <citation type="submission" date="2025-09" db="UniProtKB">
        <authorList>
            <consortium name="EnsemblPlants"/>
        </authorList>
    </citation>
    <scope>IDENTIFICATION</scope>
</reference>
<dbReference type="EnsemblPlants" id="AVESA.00010b.r2.5DG0945220.1">
    <property type="protein sequence ID" value="AVESA.00010b.r2.5DG0945220.1.CDS.1"/>
    <property type="gene ID" value="AVESA.00010b.r2.5DG0945220"/>
</dbReference>
<keyword evidence="2" id="KW-1185">Reference proteome</keyword>
<name>A0ACD5YC19_AVESA</name>
<accession>A0ACD5YC19</accession>